<dbReference type="InterPro" id="IPR010657">
    <property type="entry name" value="ImpA_N"/>
</dbReference>
<evidence type="ECO:0000259" key="1">
    <source>
        <dbReference type="Pfam" id="PF06812"/>
    </source>
</evidence>
<gene>
    <name evidence="2" type="ORF">C3E80_01455</name>
</gene>
<evidence type="ECO:0000313" key="2">
    <source>
        <dbReference type="EMBL" id="ROW64867.1"/>
    </source>
</evidence>
<dbReference type="Proteomes" id="UP000285793">
    <property type="component" value="Unassembled WGS sequence"/>
</dbReference>
<proteinExistence type="predicted"/>
<reference evidence="2 3" key="1">
    <citation type="journal article" date="2018" name="Front. Microbiol.">
        <title>An Investigation of an Acute Gastroenteritis Outbreak: Cronobacter sakazakii, a Potential Cause of Food-Borne Illness.</title>
        <authorList>
            <person name="Yong W."/>
            <person name="Guo B."/>
            <person name="Shi X."/>
            <person name="Cheng T."/>
            <person name="Chen M."/>
            <person name="Jiang X."/>
            <person name="Ye Y."/>
            <person name="Wang J."/>
            <person name="Xie G."/>
            <person name="Ding J."/>
        </authorList>
    </citation>
    <scope>NUCLEOTIDE SEQUENCE [LARGE SCALE GENOMIC DNA]</scope>
    <source>
        <strain evidence="2 3">S1</strain>
    </source>
</reference>
<dbReference type="EMBL" id="PQJL01000001">
    <property type="protein sequence ID" value="ROW64867.1"/>
    <property type="molecule type" value="Genomic_DNA"/>
</dbReference>
<protein>
    <recommendedName>
        <fullName evidence="1">ImpA N-terminal domain-containing protein</fullName>
    </recommendedName>
</protein>
<comment type="caution">
    <text evidence="2">The sequence shown here is derived from an EMBL/GenBank/DDBJ whole genome shotgun (WGS) entry which is preliminary data.</text>
</comment>
<dbReference type="PANTHER" id="PTHR37951:SF1">
    <property type="entry name" value="TYPE VI SECRETION SYSTEM COMPONENT TSSA1"/>
    <property type="match status" value="1"/>
</dbReference>
<sequence>MDIQTLQVSEYYQPLTLPLPGALSCGVNLEYDPDFILLQSRLQPRLDAEYGHFTEAAEPVNWAEIERECFTLFNRSKDLRLLIILMRCRLRQTGLVALEEGLTALFFLLTRWPDDIHPQLYDEGEFDPLMRINALNELEDIHGLISDLRSQLLPKAAGTQITLKIFEKSHAVPRENDALPEIMLSALRHEWKTQNDPVIHSLQVSRAWLEKIKNVLSENITIDLPDFPRLSQLLMLFQSDEEQLPVLSETQPGASVFTISETEQFSSVLIPEELSTQVITANQQHTINNRAEALSRLKEIRAWFIQAEPSSPVIPLLAFTEQTIGMHFNELLNFIPAELISRLNAEKD</sequence>
<dbReference type="InterPro" id="IPR017740">
    <property type="entry name" value="TssA-like"/>
</dbReference>
<organism evidence="2 3">
    <name type="scientific">Cronobacter malonaticus</name>
    <dbReference type="NCBI Taxonomy" id="413503"/>
    <lineage>
        <taxon>Bacteria</taxon>
        <taxon>Pseudomonadati</taxon>
        <taxon>Pseudomonadota</taxon>
        <taxon>Gammaproteobacteria</taxon>
        <taxon>Enterobacterales</taxon>
        <taxon>Enterobacteriaceae</taxon>
        <taxon>Cronobacter</taxon>
    </lineage>
</organism>
<accession>A0A423Y4P0</accession>
<feature type="domain" description="ImpA N-terminal" evidence="1">
    <location>
        <begin position="18"/>
        <end position="139"/>
    </location>
</feature>
<name>A0A423Y4P0_9ENTR</name>
<dbReference type="RefSeq" id="WP_105623408.1">
    <property type="nucleotide sequence ID" value="NZ_NRMW01000001.1"/>
</dbReference>
<dbReference type="AlphaFoldDB" id="A0A423Y4P0"/>
<evidence type="ECO:0000313" key="3">
    <source>
        <dbReference type="Proteomes" id="UP000285793"/>
    </source>
</evidence>
<dbReference type="PANTHER" id="PTHR37951">
    <property type="entry name" value="CYTOPLASMIC PROTEIN-RELATED"/>
    <property type="match status" value="1"/>
</dbReference>
<dbReference type="Pfam" id="PF06812">
    <property type="entry name" value="ImpA_N"/>
    <property type="match status" value="1"/>
</dbReference>